<keyword evidence="3" id="KW-0675">Receptor</keyword>
<evidence type="ECO:0000313" key="3">
    <source>
        <dbReference type="EMBL" id="SDP67933.1"/>
    </source>
</evidence>
<evidence type="ECO:0000256" key="1">
    <source>
        <dbReference type="ARBA" id="ARBA00006987"/>
    </source>
</evidence>
<dbReference type="Gene3D" id="3.40.190.150">
    <property type="entry name" value="Bordetella uptake gene, domain 1"/>
    <property type="match status" value="1"/>
</dbReference>
<gene>
    <name evidence="3" type="ORF">SAMN04489708_12114</name>
</gene>
<keyword evidence="4" id="KW-1185">Reference proteome</keyword>
<dbReference type="InterPro" id="IPR005064">
    <property type="entry name" value="BUG"/>
</dbReference>
<accession>A0A1H0UPA2</accession>
<name>A0A1H0UPA2_9BURK</name>
<feature type="chain" id="PRO_5011501565" evidence="2">
    <location>
        <begin position="32"/>
        <end position="336"/>
    </location>
</feature>
<dbReference type="RefSeq" id="WP_092836207.1">
    <property type="nucleotide sequence ID" value="NZ_FNJL01000021.1"/>
</dbReference>
<dbReference type="Proteomes" id="UP000199317">
    <property type="component" value="Unassembled WGS sequence"/>
</dbReference>
<dbReference type="AlphaFoldDB" id="A0A1H0UPA2"/>
<sequence>MTSIRCLTHTTRALALAALSALAASASPARADSPSSAWPAQPIVAVVPFSAGGSVDVAARLLMPRLAERLKQPVVVENTVGASGTIAVQRVIRARPDGYTLLFGVASPVTVAPLVSPARFAYDGLRELQPVVPVASSAFVLIGRPHLAADTAELLRLVRSQPGRINFGTDGVGTSLHIAAEMIRQQAGLDIVHVPYKSGPQVLTELAGGQIDLAVLPVALAQGFIREGKVQAYGVTSRRRAATLPQVPSLSEMPEFRSLDIEAWQGLLLPAGTPPEIARRLAAEMHAVLADPEVVRRLSDAGFQPMEMTQARFADYLARERKELAAVIRAAGIRVD</sequence>
<feature type="signal peptide" evidence="2">
    <location>
        <begin position="1"/>
        <end position="31"/>
    </location>
</feature>
<dbReference type="PANTHER" id="PTHR42928:SF5">
    <property type="entry name" value="BLR1237 PROTEIN"/>
    <property type="match status" value="1"/>
</dbReference>
<dbReference type="SUPFAM" id="SSF53850">
    <property type="entry name" value="Periplasmic binding protein-like II"/>
    <property type="match status" value="1"/>
</dbReference>
<dbReference type="Pfam" id="PF03401">
    <property type="entry name" value="TctC"/>
    <property type="match status" value="1"/>
</dbReference>
<keyword evidence="2" id="KW-0732">Signal</keyword>
<dbReference type="InterPro" id="IPR042100">
    <property type="entry name" value="Bug_dom1"/>
</dbReference>
<comment type="similarity">
    <text evidence="1">Belongs to the UPF0065 (bug) family.</text>
</comment>
<dbReference type="OrthoDB" id="8678477at2"/>
<reference evidence="4" key="1">
    <citation type="submission" date="2016-10" db="EMBL/GenBank/DDBJ databases">
        <authorList>
            <person name="Varghese N."/>
            <person name="Submissions S."/>
        </authorList>
    </citation>
    <scope>NUCLEOTIDE SEQUENCE [LARGE SCALE GENOMIC DNA]</scope>
    <source>
        <strain evidence="4">DSM 17101</strain>
    </source>
</reference>
<evidence type="ECO:0000256" key="2">
    <source>
        <dbReference type="SAM" id="SignalP"/>
    </source>
</evidence>
<evidence type="ECO:0000313" key="4">
    <source>
        <dbReference type="Proteomes" id="UP000199317"/>
    </source>
</evidence>
<dbReference type="PANTHER" id="PTHR42928">
    <property type="entry name" value="TRICARBOXYLATE-BINDING PROTEIN"/>
    <property type="match status" value="1"/>
</dbReference>
<organism evidence="3 4">
    <name type="scientific">Paracidovorax cattleyae</name>
    <dbReference type="NCBI Taxonomy" id="80868"/>
    <lineage>
        <taxon>Bacteria</taxon>
        <taxon>Pseudomonadati</taxon>
        <taxon>Pseudomonadota</taxon>
        <taxon>Betaproteobacteria</taxon>
        <taxon>Burkholderiales</taxon>
        <taxon>Comamonadaceae</taxon>
        <taxon>Paracidovorax</taxon>
    </lineage>
</organism>
<dbReference type="Gene3D" id="3.40.190.10">
    <property type="entry name" value="Periplasmic binding protein-like II"/>
    <property type="match status" value="1"/>
</dbReference>
<dbReference type="PIRSF" id="PIRSF017082">
    <property type="entry name" value="YflP"/>
    <property type="match status" value="1"/>
</dbReference>
<dbReference type="CDD" id="cd07012">
    <property type="entry name" value="PBP2_Bug_TTT"/>
    <property type="match status" value="1"/>
</dbReference>
<dbReference type="EMBL" id="FNJL01000021">
    <property type="protein sequence ID" value="SDP67933.1"/>
    <property type="molecule type" value="Genomic_DNA"/>
</dbReference>
<protein>
    <submittedName>
        <fullName evidence="3">Tripartite-type tricarboxylate transporter, receptor component TctC</fullName>
    </submittedName>
</protein>
<proteinExistence type="inferred from homology"/>